<comment type="cofactor">
    <cofactor evidence="1 6">
        <name>FAD</name>
        <dbReference type="ChEBI" id="CHEBI:57692"/>
    </cofactor>
</comment>
<dbReference type="OrthoDB" id="333024at2759"/>
<keyword evidence="5 6" id="KW-0560">Oxidoreductase</keyword>
<reference evidence="7 8" key="1">
    <citation type="journal article" date="2021" name="DNA Res.">
        <title>Genome analysis of Candida subhashii reveals its hybrid nature and dual mitochondrial genome conformations.</title>
        <authorList>
            <person name="Mixao V."/>
            <person name="Hegedusova E."/>
            <person name="Saus E."/>
            <person name="Pryszcz L.P."/>
            <person name="Cillingova A."/>
            <person name="Nosek J."/>
            <person name="Gabaldon T."/>
        </authorList>
    </citation>
    <scope>NUCLEOTIDE SEQUENCE [LARGE SCALE GENOMIC DNA]</scope>
    <source>
        <strain evidence="7 8">CBS 10753</strain>
    </source>
</reference>
<evidence type="ECO:0000256" key="6">
    <source>
        <dbReference type="PIRNR" id="PIRNR000362"/>
    </source>
</evidence>
<dbReference type="GO" id="GO:0016491">
    <property type="term" value="F:oxidoreductase activity"/>
    <property type="evidence" value="ECO:0007669"/>
    <property type="project" value="UniProtKB-KW"/>
</dbReference>
<evidence type="ECO:0000256" key="4">
    <source>
        <dbReference type="ARBA" id="ARBA00022857"/>
    </source>
</evidence>
<evidence type="ECO:0000313" key="8">
    <source>
        <dbReference type="Proteomes" id="UP000694255"/>
    </source>
</evidence>
<keyword evidence="2 6" id="KW-0285">Flavoprotein</keyword>
<keyword evidence="3 6" id="KW-0274">FAD</keyword>
<organism evidence="7 8">
    <name type="scientific">[Candida] subhashii</name>
    <dbReference type="NCBI Taxonomy" id="561895"/>
    <lineage>
        <taxon>Eukaryota</taxon>
        <taxon>Fungi</taxon>
        <taxon>Dikarya</taxon>
        <taxon>Ascomycota</taxon>
        <taxon>Saccharomycotina</taxon>
        <taxon>Pichiomycetes</taxon>
        <taxon>Debaryomycetaceae</taxon>
        <taxon>Spathaspora</taxon>
    </lineage>
</organism>
<dbReference type="InterPro" id="IPR021163">
    <property type="entry name" value="Ferredox_Rdtase_adrenod"/>
</dbReference>
<keyword evidence="8" id="KW-1185">Reference proteome</keyword>
<dbReference type="AlphaFoldDB" id="A0A8J5QRM8"/>
<evidence type="ECO:0000256" key="5">
    <source>
        <dbReference type="ARBA" id="ARBA00023002"/>
    </source>
</evidence>
<dbReference type="PANTHER" id="PTHR48467">
    <property type="entry name" value="GLUTAMATE SYNTHASE 1 [NADH], CHLOROPLASTIC-LIKE"/>
    <property type="match status" value="1"/>
</dbReference>
<dbReference type="Proteomes" id="UP000694255">
    <property type="component" value="Unassembled WGS sequence"/>
</dbReference>
<proteinExistence type="inferred from homology"/>
<keyword evidence="6" id="KW-0496">Mitochondrion</keyword>
<comment type="catalytic activity">
    <reaction evidence="6">
        <text>2 reduced [adrenodoxin] + NADP(+) + H(+) = 2 oxidized [adrenodoxin] + NADPH</text>
        <dbReference type="Rhea" id="RHEA:42312"/>
        <dbReference type="Rhea" id="RHEA-COMP:9998"/>
        <dbReference type="Rhea" id="RHEA-COMP:9999"/>
        <dbReference type="ChEBI" id="CHEBI:15378"/>
        <dbReference type="ChEBI" id="CHEBI:33737"/>
        <dbReference type="ChEBI" id="CHEBI:33738"/>
        <dbReference type="ChEBI" id="CHEBI:57783"/>
        <dbReference type="ChEBI" id="CHEBI:58349"/>
        <dbReference type="EC" id="1.18.1.6"/>
    </reaction>
</comment>
<dbReference type="GeneID" id="73468040"/>
<accession>A0A8J5QRM8</accession>
<sequence>MHLRTGIRWISYSHRLLNTNAYKIAIIGTGPGGFYTAHHLLNKSSPDMKLSIDFFERLPTPFGLSRYGVAPDHPEVKNCEEYLVDIMNDFGNGDNQRHSVRFLGNVDVGKDISLDMLQKHYNSVVLAYGCTAADNKLNIPGGDNLPGVMPARQFVNWYNGHPDYYETGSKFIPPSLDKIEDVSIIGNGNVALDVARILLADPKEHWARTDISTEAQALLEKSTVKNVRIVGRRGVLESAFSNKEIRELFELENASFIPMDDSLLSSIDRSNLGRVNKRKLSIIEKFNVSPKEDKTPKSHTWSLEYLKSPIKFTLNPQDPTLLASTTFVENELVHDPLIPYVKCKPTSKQTELKNELVIVSIGYQGTPLTGFEELGIWFENNKLQNKQGRVLSVESKDNEHNAVFKTGFYTAGWIKTGPKGVIATTMMDSFDTADKMLEDLTNNHALKIEDERDITQVLNKDIVHWKNWGKLDAYELEKGKELGKVRYKVCNKQEMLERAL</sequence>
<evidence type="ECO:0000313" key="7">
    <source>
        <dbReference type="EMBL" id="KAG7665183.1"/>
    </source>
</evidence>
<dbReference type="EMBL" id="JAGSYN010000051">
    <property type="protein sequence ID" value="KAG7665183.1"/>
    <property type="molecule type" value="Genomic_DNA"/>
</dbReference>
<dbReference type="EC" id="1.18.1.6" evidence="6"/>
<dbReference type="InterPro" id="IPR055275">
    <property type="entry name" value="Ferredox_Rdtase"/>
</dbReference>
<evidence type="ECO:0000256" key="2">
    <source>
        <dbReference type="ARBA" id="ARBA00022630"/>
    </source>
</evidence>
<protein>
    <recommendedName>
        <fullName evidence="6">NADPH:adrenodoxin oxidoreductase, mitochondrial</fullName>
        <ecNumber evidence="6">1.18.1.6</ecNumber>
    </recommendedName>
</protein>
<evidence type="ECO:0000256" key="3">
    <source>
        <dbReference type="ARBA" id="ARBA00022827"/>
    </source>
</evidence>
<comment type="similarity">
    <text evidence="6">Belongs to the ferredoxin--NADP reductase type 1 family.</text>
</comment>
<comment type="caution">
    <text evidence="7">The sequence shown here is derived from an EMBL/GenBank/DDBJ whole genome shotgun (WGS) entry which is preliminary data.</text>
</comment>
<name>A0A8J5QRM8_9ASCO</name>
<dbReference type="PIRSF" id="PIRSF000362">
    <property type="entry name" value="FNR"/>
    <property type="match status" value="1"/>
</dbReference>
<dbReference type="RefSeq" id="XP_049265415.1">
    <property type="nucleotide sequence ID" value="XM_049404872.1"/>
</dbReference>
<gene>
    <name evidence="7" type="ORF">J8A68_001239</name>
</gene>
<comment type="subcellular location">
    <subcellularLocation>
        <location evidence="6">Mitochondrion</location>
    </subcellularLocation>
</comment>
<evidence type="ECO:0000256" key="1">
    <source>
        <dbReference type="ARBA" id="ARBA00001974"/>
    </source>
</evidence>
<dbReference type="PANTHER" id="PTHR48467:SF1">
    <property type="entry name" value="GLUTAMATE SYNTHASE 1 [NADH], CHLOROPLASTIC-LIKE"/>
    <property type="match status" value="1"/>
</dbReference>
<keyword evidence="4 6" id="KW-0521">NADP</keyword>